<evidence type="ECO:0000313" key="3">
    <source>
        <dbReference type="Proteomes" id="UP000324241"/>
    </source>
</evidence>
<organism evidence="2 3">
    <name type="scientific">Aspergillus tanneri</name>
    <dbReference type="NCBI Taxonomy" id="1220188"/>
    <lineage>
        <taxon>Eukaryota</taxon>
        <taxon>Fungi</taxon>
        <taxon>Dikarya</taxon>
        <taxon>Ascomycota</taxon>
        <taxon>Pezizomycotina</taxon>
        <taxon>Eurotiomycetes</taxon>
        <taxon>Eurotiomycetidae</taxon>
        <taxon>Eurotiales</taxon>
        <taxon>Aspergillaceae</taxon>
        <taxon>Aspergillus</taxon>
        <taxon>Aspergillus subgen. Circumdati</taxon>
    </lineage>
</organism>
<dbReference type="RefSeq" id="XP_033424505.1">
    <property type="nucleotide sequence ID" value="XM_033573953.1"/>
</dbReference>
<dbReference type="PROSITE" id="PS50056">
    <property type="entry name" value="TYR_PHOSPHATASE_2"/>
    <property type="match status" value="1"/>
</dbReference>
<dbReference type="Proteomes" id="UP000324241">
    <property type="component" value="Unassembled WGS sequence"/>
</dbReference>
<dbReference type="EMBL" id="QUQM01000006">
    <property type="protein sequence ID" value="KAA8645144.1"/>
    <property type="molecule type" value="Genomic_DNA"/>
</dbReference>
<dbReference type="AlphaFoldDB" id="A0A5M9MIF4"/>
<dbReference type="PROSITE" id="PS00383">
    <property type="entry name" value="TYR_PHOSPHATASE_1"/>
    <property type="match status" value="1"/>
</dbReference>
<dbReference type="InterPro" id="IPR000387">
    <property type="entry name" value="Tyr_Pase_dom"/>
</dbReference>
<protein>
    <recommendedName>
        <fullName evidence="1">Tyrosine specific protein phosphatases domain-containing protein</fullName>
    </recommendedName>
</protein>
<dbReference type="InterPro" id="IPR016130">
    <property type="entry name" value="Tyr_Pase_AS"/>
</dbReference>
<dbReference type="GO" id="GO:0004721">
    <property type="term" value="F:phosphoprotein phosphatase activity"/>
    <property type="evidence" value="ECO:0007669"/>
    <property type="project" value="InterPro"/>
</dbReference>
<dbReference type="InterPro" id="IPR026893">
    <property type="entry name" value="Tyr/Ser_Pase_IphP-type"/>
</dbReference>
<dbReference type="Gene3D" id="3.90.190.10">
    <property type="entry name" value="Protein tyrosine phosphatase superfamily"/>
    <property type="match status" value="1"/>
</dbReference>
<evidence type="ECO:0000259" key="1">
    <source>
        <dbReference type="PROSITE" id="PS50056"/>
    </source>
</evidence>
<dbReference type="GeneID" id="54332063"/>
<dbReference type="PANTHER" id="PTHR31126:SF73">
    <property type="entry name" value="TYROSINE SPECIFIC PROTEIN PHOSPHATASES DOMAIN-CONTAINING PROTEIN"/>
    <property type="match status" value="1"/>
</dbReference>
<dbReference type="SUPFAM" id="SSF52799">
    <property type="entry name" value="(Phosphotyrosine protein) phosphatases II"/>
    <property type="match status" value="1"/>
</dbReference>
<gene>
    <name evidence="2" type="ORF">ATNIH1004_009361</name>
</gene>
<dbReference type="VEuPathDB" id="FungiDB:EYZ11_003878"/>
<accession>A0A5M9MIF4</accession>
<dbReference type="Pfam" id="PF13350">
    <property type="entry name" value="Y_phosphatase3"/>
    <property type="match status" value="1"/>
</dbReference>
<feature type="domain" description="Tyrosine specific protein phosphatases" evidence="1">
    <location>
        <begin position="138"/>
        <end position="208"/>
    </location>
</feature>
<reference evidence="2 3" key="1">
    <citation type="submission" date="2019-08" db="EMBL/GenBank/DDBJ databases">
        <title>The genome sequence of a newly discovered highly antifungal drug resistant Aspergillus species, Aspergillus tanneri NIH 1004.</title>
        <authorList>
            <person name="Mounaud S."/>
            <person name="Singh I."/>
            <person name="Joardar V."/>
            <person name="Pakala S."/>
            <person name="Pakala S."/>
            <person name="Venepally P."/>
            <person name="Chung J.K."/>
            <person name="Losada L."/>
            <person name="Nierman W.C."/>
        </authorList>
    </citation>
    <scope>NUCLEOTIDE SEQUENCE [LARGE SCALE GENOMIC DNA]</scope>
    <source>
        <strain evidence="2 3">NIH1004</strain>
    </source>
</reference>
<comment type="caution">
    <text evidence="2">The sequence shown here is derived from an EMBL/GenBank/DDBJ whole genome shotgun (WGS) entry which is preliminary data.</text>
</comment>
<dbReference type="PANTHER" id="PTHR31126">
    <property type="entry name" value="TYROSINE-PROTEIN PHOSPHATASE"/>
    <property type="match status" value="1"/>
</dbReference>
<proteinExistence type="predicted"/>
<evidence type="ECO:0000313" key="2">
    <source>
        <dbReference type="EMBL" id="KAA8645144.1"/>
    </source>
</evidence>
<dbReference type="OrthoDB" id="449382at2759"/>
<sequence length="281" mass="30510">MTTALPFNMTLTYDLQTLLTTDIQTHLPADVVAQITSQPPFATVSGLFNVRDICAAIRPTLRRGYIYRSGALSGITDEGKSTLVNALGITTIFDLRNPSERTKSPSPDIPGVDTVWTPYSADPGQVDMQAFATDQTPAPFVQMYRHILDISGPQFRKVFEHIRDCPQKAVLFHCTAGRDRTGVLAALILRLVDASDEEITLDYMLSRVGVEPVRAVLLGILKGDVGESAAAGILGLSSFRPGAITAFLESVERDFGSVQGYLADLGFSSDDVEKIRANMRA</sequence>
<dbReference type="InterPro" id="IPR029021">
    <property type="entry name" value="Prot-tyrosine_phosphatase-like"/>
</dbReference>
<name>A0A5M9MIF4_9EURO</name>